<name>A0A067MRJ7_BOTB1</name>
<dbReference type="GO" id="GO:0016616">
    <property type="term" value="F:oxidoreductase activity, acting on the CH-OH group of donors, NAD or NADP as acceptor"/>
    <property type="evidence" value="ECO:0007669"/>
    <property type="project" value="InterPro"/>
</dbReference>
<evidence type="ECO:0000259" key="3">
    <source>
        <dbReference type="Pfam" id="PF01073"/>
    </source>
</evidence>
<protein>
    <recommendedName>
        <fullName evidence="3">3-beta hydroxysteroid dehydrogenase/isomerase domain-containing protein</fullName>
    </recommendedName>
</protein>
<dbReference type="OrthoDB" id="10058185at2759"/>
<dbReference type="InterPro" id="IPR002225">
    <property type="entry name" value="3Beta_OHSteriod_DH/Estase"/>
</dbReference>
<dbReference type="AlphaFoldDB" id="A0A067MRJ7"/>
<dbReference type="InterPro" id="IPR050177">
    <property type="entry name" value="Lipid_A_modif_metabolic_enz"/>
</dbReference>
<reference evidence="5" key="1">
    <citation type="journal article" date="2014" name="Proc. Natl. Acad. Sci. U.S.A.">
        <title>Extensive sampling of basidiomycete genomes demonstrates inadequacy of the white-rot/brown-rot paradigm for wood decay fungi.</title>
        <authorList>
            <person name="Riley R."/>
            <person name="Salamov A.A."/>
            <person name="Brown D.W."/>
            <person name="Nagy L.G."/>
            <person name="Floudas D."/>
            <person name="Held B.W."/>
            <person name="Levasseur A."/>
            <person name="Lombard V."/>
            <person name="Morin E."/>
            <person name="Otillar R."/>
            <person name="Lindquist E.A."/>
            <person name="Sun H."/>
            <person name="LaButti K.M."/>
            <person name="Schmutz J."/>
            <person name="Jabbour D."/>
            <person name="Luo H."/>
            <person name="Baker S.E."/>
            <person name="Pisabarro A.G."/>
            <person name="Walton J.D."/>
            <person name="Blanchette R.A."/>
            <person name="Henrissat B."/>
            <person name="Martin F."/>
            <person name="Cullen D."/>
            <person name="Hibbett D.S."/>
            <person name="Grigoriev I.V."/>
        </authorList>
    </citation>
    <scope>NUCLEOTIDE SEQUENCE [LARGE SCALE GENOMIC DNA]</scope>
    <source>
        <strain evidence="5">FD-172 SS1</strain>
    </source>
</reference>
<dbReference type="InParanoid" id="A0A067MRJ7"/>
<feature type="domain" description="3-beta hydroxysteroid dehydrogenase/isomerase" evidence="3">
    <location>
        <begin position="6"/>
        <end position="224"/>
    </location>
</feature>
<dbReference type="Pfam" id="PF01073">
    <property type="entry name" value="3Beta_HSD"/>
    <property type="match status" value="1"/>
</dbReference>
<proteinExistence type="inferred from homology"/>
<accession>A0A067MRJ7</accession>
<dbReference type="SUPFAM" id="SSF51735">
    <property type="entry name" value="NAD(P)-binding Rossmann-fold domains"/>
    <property type="match status" value="1"/>
</dbReference>
<dbReference type="Gene3D" id="3.40.50.720">
    <property type="entry name" value="NAD(P)-binding Rossmann-like Domain"/>
    <property type="match status" value="2"/>
</dbReference>
<gene>
    <name evidence="4" type="ORF">BOTBODRAFT_187845</name>
</gene>
<dbReference type="InterPro" id="IPR036291">
    <property type="entry name" value="NAD(P)-bd_dom_sf"/>
</dbReference>
<dbReference type="GO" id="GO:0006694">
    <property type="term" value="P:steroid biosynthetic process"/>
    <property type="evidence" value="ECO:0007669"/>
    <property type="project" value="InterPro"/>
</dbReference>
<keyword evidence="5" id="KW-1185">Reference proteome</keyword>
<dbReference type="FunCoup" id="A0A067MRJ7">
    <property type="interactions" value="142"/>
</dbReference>
<evidence type="ECO:0000256" key="1">
    <source>
        <dbReference type="ARBA" id="ARBA00009219"/>
    </source>
</evidence>
<organism evidence="4 5">
    <name type="scientific">Botryobasidium botryosum (strain FD-172 SS1)</name>
    <dbReference type="NCBI Taxonomy" id="930990"/>
    <lineage>
        <taxon>Eukaryota</taxon>
        <taxon>Fungi</taxon>
        <taxon>Dikarya</taxon>
        <taxon>Basidiomycota</taxon>
        <taxon>Agaricomycotina</taxon>
        <taxon>Agaricomycetes</taxon>
        <taxon>Cantharellales</taxon>
        <taxon>Botryobasidiaceae</taxon>
        <taxon>Botryobasidium</taxon>
    </lineage>
</organism>
<sequence length="419" mass="45810">MPESYLVIGGSGFLGHRIVEFLLARGEAAVAVFDITQRHFEKNVTFYSGDITVESEISNAIQKSNVTCIIHTASPPHGLGTKVYWHVNVEGTKTVIAAAVANGVRKLVFTSSAGTLFDGTELIDCDERMPYPKFTSDLAYNETKAKAEEAVLAANGKNGLLTVAIRPAGIFGPGDRQMFPGFRQVIVNGQTGFQIGDNTNLWDVTYVDNVVHAHILAADKLDAPLPPAEELIEASLTPISASTGYHRIPTSAARPLGPAVEITPEAEAAAAAFRSTEPEERPVTRSKFDPLASSVLDIDPSNKMQVAGQAFFITNGEPVYWWDFVRYSIKHMGHVHRGRKIVLPVKLGIWLGTAAEWWCKLVGKEAGFTRFRVQTVSTARWYNIEKARRVLGYAPIVGLEEGVRRAAEACLSLFMRVKV</sequence>
<evidence type="ECO:0000313" key="5">
    <source>
        <dbReference type="Proteomes" id="UP000027195"/>
    </source>
</evidence>
<dbReference type="PANTHER" id="PTHR43245:SF51">
    <property type="entry name" value="SHORT CHAIN DEHYDROGENASE_REDUCTASE FAMILY 42E, MEMBER 2"/>
    <property type="match status" value="1"/>
</dbReference>
<dbReference type="STRING" id="930990.A0A067MRJ7"/>
<dbReference type="Proteomes" id="UP000027195">
    <property type="component" value="Unassembled WGS sequence"/>
</dbReference>
<evidence type="ECO:0000313" key="4">
    <source>
        <dbReference type="EMBL" id="KDQ14497.1"/>
    </source>
</evidence>
<dbReference type="EMBL" id="KL198037">
    <property type="protein sequence ID" value="KDQ14497.1"/>
    <property type="molecule type" value="Genomic_DNA"/>
</dbReference>
<dbReference type="PANTHER" id="PTHR43245">
    <property type="entry name" value="BIFUNCTIONAL POLYMYXIN RESISTANCE PROTEIN ARNA"/>
    <property type="match status" value="1"/>
</dbReference>
<evidence type="ECO:0000256" key="2">
    <source>
        <dbReference type="ARBA" id="ARBA00023002"/>
    </source>
</evidence>
<dbReference type="HOGENOM" id="CLU_007383_6_8_1"/>
<comment type="similarity">
    <text evidence="1">Belongs to the 3-beta-HSD family.</text>
</comment>
<keyword evidence="2" id="KW-0560">Oxidoreductase</keyword>